<dbReference type="InterPro" id="IPR013324">
    <property type="entry name" value="RNA_pol_sigma_r3/r4-like"/>
</dbReference>
<feature type="domain" description="RNA polymerase sigma-70 region 2" evidence="5">
    <location>
        <begin position="35"/>
        <end position="99"/>
    </location>
</feature>
<name>A0A316DYQ1_9BACT</name>
<dbReference type="PANTHER" id="PTHR43133:SF46">
    <property type="entry name" value="RNA POLYMERASE SIGMA-70 FACTOR ECF SUBFAMILY"/>
    <property type="match status" value="1"/>
</dbReference>
<dbReference type="SUPFAM" id="SSF88659">
    <property type="entry name" value="Sigma3 and sigma4 domains of RNA polymerase sigma factors"/>
    <property type="match status" value="1"/>
</dbReference>
<dbReference type="Gene3D" id="1.10.1740.10">
    <property type="match status" value="1"/>
</dbReference>
<dbReference type="Proteomes" id="UP000245489">
    <property type="component" value="Unassembled WGS sequence"/>
</dbReference>
<dbReference type="InterPro" id="IPR013325">
    <property type="entry name" value="RNA_pol_sigma_r2"/>
</dbReference>
<dbReference type="Pfam" id="PF08281">
    <property type="entry name" value="Sigma70_r4_2"/>
    <property type="match status" value="1"/>
</dbReference>
<dbReference type="NCBIfam" id="TIGR02937">
    <property type="entry name" value="sigma70-ECF"/>
    <property type="match status" value="1"/>
</dbReference>
<dbReference type="InterPro" id="IPR013249">
    <property type="entry name" value="RNA_pol_sigma70_r4_t2"/>
</dbReference>
<dbReference type="GO" id="GO:0003677">
    <property type="term" value="F:DNA binding"/>
    <property type="evidence" value="ECO:0007669"/>
    <property type="project" value="InterPro"/>
</dbReference>
<dbReference type="GO" id="GO:0016987">
    <property type="term" value="F:sigma factor activity"/>
    <property type="evidence" value="ECO:0007669"/>
    <property type="project" value="UniProtKB-KW"/>
</dbReference>
<gene>
    <name evidence="7" type="ORF">LV89_03679</name>
</gene>
<dbReference type="GO" id="GO:0006352">
    <property type="term" value="P:DNA-templated transcription initiation"/>
    <property type="evidence" value="ECO:0007669"/>
    <property type="project" value="InterPro"/>
</dbReference>
<evidence type="ECO:0000256" key="1">
    <source>
        <dbReference type="ARBA" id="ARBA00010641"/>
    </source>
</evidence>
<evidence type="ECO:0000259" key="5">
    <source>
        <dbReference type="Pfam" id="PF04542"/>
    </source>
</evidence>
<keyword evidence="2" id="KW-0805">Transcription regulation</keyword>
<evidence type="ECO:0000259" key="6">
    <source>
        <dbReference type="Pfam" id="PF08281"/>
    </source>
</evidence>
<dbReference type="InterPro" id="IPR039425">
    <property type="entry name" value="RNA_pol_sigma-70-like"/>
</dbReference>
<keyword evidence="3" id="KW-0731">Sigma factor</keyword>
<evidence type="ECO:0000313" key="7">
    <source>
        <dbReference type="EMBL" id="PWK21653.1"/>
    </source>
</evidence>
<feature type="domain" description="RNA polymerase sigma factor 70 region 4 type 2" evidence="6">
    <location>
        <begin position="136"/>
        <end position="185"/>
    </location>
</feature>
<dbReference type="AlphaFoldDB" id="A0A316DYQ1"/>
<dbReference type="PANTHER" id="PTHR43133">
    <property type="entry name" value="RNA POLYMERASE ECF-TYPE SIGMA FACTO"/>
    <property type="match status" value="1"/>
</dbReference>
<reference evidence="7 8" key="1">
    <citation type="submission" date="2018-05" db="EMBL/GenBank/DDBJ databases">
        <title>Genomic Encyclopedia of Archaeal and Bacterial Type Strains, Phase II (KMG-II): from individual species to whole genera.</title>
        <authorList>
            <person name="Goeker M."/>
        </authorList>
    </citation>
    <scope>NUCLEOTIDE SEQUENCE [LARGE SCALE GENOMIC DNA]</scope>
    <source>
        <strain evidence="7 8">DSM 22214</strain>
    </source>
</reference>
<dbReference type="OrthoDB" id="9150024at2"/>
<sequence>MVVNDQKIKAKNDTFIALWNNVKEGDREAFNALCENHYRMLFNYAFTITNDRELIKDVIQDLFLGLWEKRNTLGDINAMSIYLIKALRNNLLYQLRKNKFNFVNNYFEDEENNLTDYSTIEGSIIKSEIFSENELRVRKALDLLPKRQKEALFLKFFQGKSHEEIANVMDINTQSVYNHLQKAFSTLRTLLAYDWKVSIFILYTVFKELISNH</sequence>
<dbReference type="RefSeq" id="WP_109744360.1">
    <property type="nucleotide sequence ID" value="NZ_QGGO01000023.1"/>
</dbReference>
<comment type="similarity">
    <text evidence="1">Belongs to the sigma-70 factor family. ECF subfamily.</text>
</comment>
<evidence type="ECO:0000313" key="8">
    <source>
        <dbReference type="Proteomes" id="UP000245489"/>
    </source>
</evidence>
<dbReference type="Pfam" id="PF04542">
    <property type="entry name" value="Sigma70_r2"/>
    <property type="match status" value="1"/>
</dbReference>
<dbReference type="SUPFAM" id="SSF88946">
    <property type="entry name" value="Sigma2 domain of RNA polymerase sigma factors"/>
    <property type="match status" value="1"/>
</dbReference>
<accession>A0A316DYQ1</accession>
<proteinExistence type="inferred from homology"/>
<comment type="caution">
    <text evidence="7">The sequence shown here is derived from an EMBL/GenBank/DDBJ whole genome shotgun (WGS) entry which is preliminary data.</text>
</comment>
<evidence type="ECO:0000256" key="4">
    <source>
        <dbReference type="ARBA" id="ARBA00023163"/>
    </source>
</evidence>
<organism evidence="7 8">
    <name type="scientific">Arcicella aurantiaca</name>
    <dbReference type="NCBI Taxonomy" id="591202"/>
    <lineage>
        <taxon>Bacteria</taxon>
        <taxon>Pseudomonadati</taxon>
        <taxon>Bacteroidota</taxon>
        <taxon>Cytophagia</taxon>
        <taxon>Cytophagales</taxon>
        <taxon>Flectobacillaceae</taxon>
        <taxon>Arcicella</taxon>
    </lineage>
</organism>
<dbReference type="InterPro" id="IPR036388">
    <property type="entry name" value="WH-like_DNA-bd_sf"/>
</dbReference>
<dbReference type="Gene3D" id="1.10.10.10">
    <property type="entry name" value="Winged helix-like DNA-binding domain superfamily/Winged helix DNA-binding domain"/>
    <property type="match status" value="1"/>
</dbReference>
<dbReference type="CDD" id="cd06171">
    <property type="entry name" value="Sigma70_r4"/>
    <property type="match status" value="1"/>
</dbReference>
<evidence type="ECO:0000256" key="3">
    <source>
        <dbReference type="ARBA" id="ARBA00023082"/>
    </source>
</evidence>
<protein>
    <submittedName>
        <fullName evidence="7">RNA polymerase sigma-70 factor (ECF subfamily)</fullName>
    </submittedName>
</protein>
<dbReference type="InterPro" id="IPR014284">
    <property type="entry name" value="RNA_pol_sigma-70_dom"/>
</dbReference>
<dbReference type="InterPro" id="IPR007627">
    <property type="entry name" value="RNA_pol_sigma70_r2"/>
</dbReference>
<keyword evidence="4" id="KW-0804">Transcription</keyword>
<evidence type="ECO:0000256" key="2">
    <source>
        <dbReference type="ARBA" id="ARBA00023015"/>
    </source>
</evidence>
<keyword evidence="8" id="KW-1185">Reference proteome</keyword>
<dbReference type="EMBL" id="QGGO01000023">
    <property type="protein sequence ID" value="PWK21653.1"/>
    <property type="molecule type" value="Genomic_DNA"/>
</dbReference>